<dbReference type="PANTHER" id="PTHR39339">
    <property type="entry name" value="SLR1444 PROTEIN"/>
    <property type="match status" value="1"/>
</dbReference>
<dbReference type="Gene3D" id="1.40.20.10">
    <property type="entry name" value="CHAD domain"/>
    <property type="match status" value="1"/>
</dbReference>
<accession>A0A5E6MDC7</accession>
<reference evidence="2" key="1">
    <citation type="submission" date="2019-09" db="EMBL/GenBank/DDBJ databases">
        <authorList>
            <person name="Cremers G."/>
        </authorList>
    </citation>
    <scope>NUCLEOTIDE SEQUENCE [LARGE SCALE GENOMIC DNA]</scope>
    <source>
        <strain evidence="2">3B</strain>
    </source>
</reference>
<dbReference type="PROSITE" id="PS51708">
    <property type="entry name" value="CHAD"/>
    <property type="match status" value="1"/>
</dbReference>
<protein>
    <recommendedName>
        <fullName evidence="1">CHAD domain-containing protein</fullName>
    </recommendedName>
</protein>
<dbReference type="AlphaFoldDB" id="A0A5E6MDC7"/>
<dbReference type="SMART" id="SM00880">
    <property type="entry name" value="CHAD"/>
    <property type="match status" value="1"/>
</dbReference>
<organism evidence="2 3">
    <name type="scientific">Methylacidimicrobium cyclopophantes</name>
    <dbReference type="NCBI Taxonomy" id="1041766"/>
    <lineage>
        <taxon>Bacteria</taxon>
        <taxon>Pseudomonadati</taxon>
        <taxon>Verrucomicrobiota</taxon>
        <taxon>Methylacidimicrobium</taxon>
    </lineage>
</organism>
<dbReference type="InterPro" id="IPR038186">
    <property type="entry name" value="CHAD_dom_sf"/>
</dbReference>
<gene>
    <name evidence="2" type="ORF">MAMC_01687</name>
</gene>
<sequence>MQRETRPEKSLSVAEEVHQIRVLAKKLRAYLRLFRGILPEKTLRLEEKRIQCIARELGRARDEEICRQVLRWLATKEKKASHRRWARMALGDLPKTAGRELDARKLLRARRRIEARRLRLLALIDQYPPQEGKLTESLQKEYEKSRRGMREALREGSPEAFHRWRKRVKRLGYLMELFCTSSRRRLGRLQGKLLRLGRLLGRLQDLRVLRGRIEGQAASTDRSLVPLLDKWMTRYRKEAERVGERCLSMGKREFRRLLA</sequence>
<keyword evidence="3" id="KW-1185">Reference proteome</keyword>
<dbReference type="EMBL" id="CABFUZ020000177">
    <property type="protein sequence ID" value="VVM07548.1"/>
    <property type="molecule type" value="Genomic_DNA"/>
</dbReference>
<feature type="domain" description="CHAD" evidence="1">
    <location>
        <begin position="1"/>
        <end position="252"/>
    </location>
</feature>
<proteinExistence type="predicted"/>
<dbReference type="InterPro" id="IPR007899">
    <property type="entry name" value="CHAD_dom"/>
</dbReference>
<dbReference type="Pfam" id="PF05235">
    <property type="entry name" value="CHAD"/>
    <property type="match status" value="1"/>
</dbReference>
<evidence type="ECO:0000313" key="3">
    <source>
        <dbReference type="Proteomes" id="UP000381693"/>
    </source>
</evidence>
<evidence type="ECO:0000259" key="1">
    <source>
        <dbReference type="PROSITE" id="PS51708"/>
    </source>
</evidence>
<evidence type="ECO:0000313" key="2">
    <source>
        <dbReference type="EMBL" id="VVM07548.1"/>
    </source>
</evidence>
<dbReference type="Proteomes" id="UP000381693">
    <property type="component" value="Unassembled WGS sequence"/>
</dbReference>
<comment type="caution">
    <text evidence="2">The sequence shown here is derived from an EMBL/GenBank/DDBJ whole genome shotgun (WGS) entry which is preliminary data.</text>
</comment>
<dbReference type="PANTHER" id="PTHR39339:SF1">
    <property type="entry name" value="CHAD DOMAIN-CONTAINING PROTEIN"/>
    <property type="match status" value="1"/>
</dbReference>
<name>A0A5E6MDC7_9BACT</name>